<proteinExistence type="predicted"/>
<dbReference type="Proteomes" id="UP000031774">
    <property type="component" value="Chromosome"/>
</dbReference>
<dbReference type="STRING" id="362257.SVTN_29870"/>
<dbReference type="PRINTS" id="PR00455">
    <property type="entry name" value="HTHTETR"/>
</dbReference>
<feature type="domain" description="HTH tetR-type" evidence="5">
    <location>
        <begin position="8"/>
        <end position="68"/>
    </location>
</feature>
<protein>
    <submittedName>
        <fullName evidence="6">Gamma-butyrolactone-binding protein</fullName>
    </submittedName>
</protein>
<reference evidence="6 7" key="1">
    <citation type="submission" date="2014-12" db="EMBL/GenBank/DDBJ databases">
        <title>Complete genome sequence of Streptomyces vietnamensis strain GIMV4.0001, a genetic manipulable producer of the benzoisochromanequinone antibiotic granaticin.</title>
        <authorList>
            <person name="Deng M.R."/>
            <person name="Guo J."/>
            <person name="Ma L.Y."/>
            <person name="Feng G.D."/>
            <person name="Mo C.Y."/>
            <person name="Zhu H.H."/>
        </authorList>
    </citation>
    <scope>NUCLEOTIDE SEQUENCE [LARGE SCALE GENOMIC DNA]</scope>
    <source>
        <strain evidence="7">GIMV4.0001</strain>
    </source>
</reference>
<dbReference type="PROSITE" id="PS50977">
    <property type="entry name" value="HTH_TETR_2"/>
    <property type="match status" value="1"/>
</dbReference>
<dbReference type="RefSeq" id="WP_041131886.1">
    <property type="nucleotide sequence ID" value="NZ_CP010407.1"/>
</dbReference>
<dbReference type="InterPro" id="IPR047923">
    <property type="entry name" value="ArpA-like"/>
</dbReference>
<gene>
    <name evidence="6" type="ORF">SVTN_29870</name>
</gene>
<dbReference type="PANTHER" id="PTHR30055">
    <property type="entry name" value="HTH-TYPE TRANSCRIPTIONAL REGULATOR RUTR"/>
    <property type="match status" value="1"/>
</dbReference>
<sequence length="226" mass="24647">MAQQARAIKTRQAILQSAAAVFAERGYERTTIGEILVRAGVTKGALYFHFASKEDLALGVLDAQMLDVPLTPQAIKLQELADQAFLLAHRLQRDALVRASVALALDSGATGVDRVAPFQAWIDQVSEILMVAKAQGELLVHVNVTDTASLFSGAFSGVQAMSQILCDRNDLIHRVAVLLQHFMPSICAPALLTGLHLTEDYAKELGAEYEANRRRRDEMNSAETPH</sequence>
<accession>A0A0B5IE41</accession>
<dbReference type="AlphaFoldDB" id="A0A0B5IE41"/>
<dbReference type="GO" id="GO:0003700">
    <property type="term" value="F:DNA-binding transcription factor activity"/>
    <property type="evidence" value="ECO:0007669"/>
    <property type="project" value="TreeGrafter"/>
</dbReference>
<dbReference type="SUPFAM" id="SSF46689">
    <property type="entry name" value="Homeodomain-like"/>
    <property type="match status" value="1"/>
</dbReference>
<dbReference type="NCBIfam" id="NF041196">
    <property type="entry name" value="ScbR_bind_reg"/>
    <property type="match status" value="1"/>
</dbReference>
<evidence type="ECO:0000313" key="6">
    <source>
        <dbReference type="EMBL" id="AJF67958.1"/>
    </source>
</evidence>
<keyword evidence="2 4" id="KW-0238">DNA-binding</keyword>
<evidence type="ECO:0000256" key="1">
    <source>
        <dbReference type="ARBA" id="ARBA00023015"/>
    </source>
</evidence>
<dbReference type="Pfam" id="PF00440">
    <property type="entry name" value="TetR_N"/>
    <property type="match status" value="1"/>
</dbReference>
<dbReference type="EMBL" id="CP010407">
    <property type="protein sequence ID" value="AJF67958.1"/>
    <property type="molecule type" value="Genomic_DNA"/>
</dbReference>
<dbReference type="HOGENOM" id="CLU_069356_8_0_11"/>
<evidence type="ECO:0000256" key="3">
    <source>
        <dbReference type="ARBA" id="ARBA00023163"/>
    </source>
</evidence>
<dbReference type="PANTHER" id="PTHR30055:SF234">
    <property type="entry name" value="HTH-TYPE TRANSCRIPTIONAL REGULATOR BETI"/>
    <property type="match status" value="1"/>
</dbReference>
<keyword evidence="3" id="KW-0804">Transcription</keyword>
<dbReference type="KEGG" id="svt:SVTN_29870"/>
<dbReference type="InterPro" id="IPR050109">
    <property type="entry name" value="HTH-type_TetR-like_transc_reg"/>
</dbReference>
<keyword evidence="1" id="KW-0805">Transcription regulation</keyword>
<evidence type="ECO:0000256" key="2">
    <source>
        <dbReference type="ARBA" id="ARBA00023125"/>
    </source>
</evidence>
<dbReference type="GO" id="GO:0000976">
    <property type="term" value="F:transcription cis-regulatory region binding"/>
    <property type="evidence" value="ECO:0007669"/>
    <property type="project" value="TreeGrafter"/>
</dbReference>
<dbReference type="Gene3D" id="1.10.357.10">
    <property type="entry name" value="Tetracycline Repressor, domain 2"/>
    <property type="match status" value="1"/>
</dbReference>
<dbReference type="InterPro" id="IPR001647">
    <property type="entry name" value="HTH_TetR"/>
</dbReference>
<dbReference type="InterPro" id="IPR009057">
    <property type="entry name" value="Homeodomain-like_sf"/>
</dbReference>
<feature type="DNA-binding region" description="H-T-H motif" evidence="4">
    <location>
        <begin position="31"/>
        <end position="50"/>
    </location>
</feature>
<dbReference type="InterPro" id="IPR036271">
    <property type="entry name" value="Tet_transcr_reg_TetR-rel_C_sf"/>
</dbReference>
<dbReference type="InterPro" id="IPR023772">
    <property type="entry name" value="DNA-bd_HTH_TetR-type_CS"/>
</dbReference>
<evidence type="ECO:0000256" key="4">
    <source>
        <dbReference type="PROSITE-ProRule" id="PRU00335"/>
    </source>
</evidence>
<keyword evidence="7" id="KW-1185">Reference proteome</keyword>
<name>A0A0B5IE41_9ACTN</name>
<evidence type="ECO:0000259" key="5">
    <source>
        <dbReference type="PROSITE" id="PS50977"/>
    </source>
</evidence>
<evidence type="ECO:0000313" key="7">
    <source>
        <dbReference type="Proteomes" id="UP000031774"/>
    </source>
</evidence>
<dbReference type="PROSITE" id="PS01081">
    <property type="entry name" value="HTH_TETR_1"/>
    <property type="match status" value="1"/>
</dbReference>
<organism evidence="6 7">
    <name type="scientific">Streptomyces vietnamensis</name>
    <dbReference type="NCBI Taxonomy" id="362257"/>
    <lineage>
        <taxon>Bacteria</taxon>
        <taxon>Bacillati</taxon>
        <taxon>Actinomycetota</taxon>
        <taxon>Actinomycetes</taxon>
        <taxon>Kitasatosporales</taxon>
        <taxon>Streptomycetaceae</taxon>
        <taxon>Streptomyces</taxon>
    </lineage>
</organism>
<dbReference type="SUPFAM" id="SSF48498">
    <property type="entry name" value="Tetracyclin repressor-like, C-terminal domain"/>
    <property type="match status" value="1"/>
</dbReference>